<dbReference type="PANTHER" id="PTHR31943:SF16">
    <property type="entry name" value="INTERFERON LAMBDA 1"/>
    <property type="match status" value="1"/>
</dbReference>
<dbReference type="GO" id="GO:0051607">
    <property type="term" value="P:defense response to virus"/>
    <property type="evidence" value="ECO:0007669"/>
    <property type="project" value="UniProtKB-KW"/>
</dbReference>
<keyword evidence="4" id="KW-0964">Secreted</keyword>
<reference evidence="8 9" key="1">
    <citation type="journal article" date="2020" name="Mol. Biol. Evol.">
        <title>Interspecific Gene Flow and the Evolution of Specialization in Black and White Rhinoceros.</title>
        <authorList>
            <person name="Moodley Y."/>
            <person name="Westbury M.V."/>
            <person name="Russo I.M."/>
            <person name="Gopalakrishnan S."/>
            <person name="Rakotoarivelo A."/>
            <person name="Olsen R.A."/>
            <person name="Prost S."/>
            <person name="Tunstall T."/>
            <person name="Ryder O.A."/>
            <person name="Dalen L."/>
            <person name="Bruford M.W."/>
        </authorList>
    </citation>
    <scope>NUCLEOTIDE SEQUENCE [LARGE SCALE GENOMIC DNA]</scope>
    <source>
        <strain evidence="8">SBR-YM</strain>
        <tissue evidence="8">Skin</tissue>
    </source>
</reference>
<dbReference type="GO" id="GO:0005615">
    <property type="term" value="C:extracellular space"/>
    <property type="evidence" value="ECO:0007669"/>
    <property type="project" value="UniProtKB-KW"/>
</dbReference>
<dbReference type="PANTHER" id="PTHR31943">
    <property type="entry name" value="INTERLEUKIN-28 AND 29"/>
    <property type="match status" value="1"/>
</dbReference>
<keyword evidence="9" id="KW-1185">Reference proteome</keyword>
<name>A0A7J7F7T1_DICBM</name>
<dbReference type="GO" id="GO:0005125">
    <property type="term" value="F:cytokine activity"/>
    <property type="evidence" value="ECO:0007669"/>
    <property type="project" value="UniProtKB-KW"/>
</dbReference>
<feature type="signal peptide" evidence="7">
    <location>
        <begin position="1"/>
        <end position="19"/>
    </location>
</feature>
<proteinExistence type="inferred from homology"/>
<gene>
    <name evidence="8" type="ORF">HPG69_018012</name>
</gene>
<evidence type="ECO:0000256" key="7">
    <source>
        <dbReference type="SAM" id="SignalP"/>
    </source>
</evidence>
<dbReference type="AlphaFoldDB" id="A0A7J7F7T1"/>
<organism evidence="8 9">
    <name type="scientific">Diceros bicornis minor</name>
    <name type="common">South-central black rhinoceros</name>
    <dbReference type="NCBI Taxonomy" id="77932"/>
    <lineage>
        <taxon>Eukaryota</taxon>
        <taxon>Metazoa</taxon>
        <taxon>Chordata</taxon>
        <taxon>Craniata</taxon>
        <taxon>Vertebrata</taxon>
        <taxon>Euteleostomi</taxon>
        <taxon>Mammalia</taxon>
        <taxon>Eutheria</taxon>
        <taxon>Laurasiatheria</taxon>
        <taxon>Perissodactyla</taxon>
        <taxon>Rhinocerotidae</taxon>
        <taxon>Diceros</taxon>
    </lineage>
</organism>
<evidence type="ECO:0000256" key="3">
    <source>
        <dbReference type="ARBA" id="ARBA00022514"/>
    </source>
</evidence>
<evidence type="ECO:0000256" key="6">
    <source>
        <dbReference type="ARBA" id="ARBA00023118"/>
    </source>
</evidence>
<evidence type="ECO:0000313" key="8">
    <source>
        <dbReference type="EMBL" id="KAF5924079.1"/>
    </source>
</evidence>
<evidence type="ECO:0000256" key="4">
    <source>
        <dbReference type="ARBA" id="ARBA00022525"/>
    </source>
</evidence>
<dbReference type="EMBL" id="JACDTQ010001059">
    <property type="protein sequence ID" value="KAF5924079.1"/>
    <property type="molecule type" value="Genomic_DNA"/>
</dbReference>
<evidence type="ECO:0000256" key="1">
    <source>
        <dbReference type="ARBA" id="ARBA00004613"/>
    </source>
</evidence>
<dbReference type="GO" id="GO:0007259">
    <property type="term" value="P:cell surface receptor signaling pathway via JAK-STAT"/>
    <property type="evidence" value="ECO:0007669"/>
    <property type="project" value="InterPro"/>
</dbReference>
<evidence type="ECO:0000256" key="5">
    <source>
        <dbReference type="ARBA" id="ARBA00022729"/>
    </source>
</evidence>
<dbReference type="Gene3D" id="1.20.1250.60">
    <property type="entry name" value="Interferon lambda"/>
    <property type="match status" value="2"/>
</dbReference>
<keyword evidence="6" id="KW-0051">Antiviral defense</keyword>
<comment type="similarity">
    <text evidence="2">Belongs to the lambda interferon family.</text>
</comment>
<dbReference type="InterPro" id="IPR029177">
    <property type="entry name" value="INF_lambda"/>
</dbReference>
<comment type="caution">
    <text evidence="8">The sequence shown here is derived from an EMBL/GenBank/DDBJ whole genome shotgun (WGS) entry which is preliminary data.</text>
</comment>
<dbReference type="InterPro" id="IPR038326">
    <property type="entry name" value="IFN-lambda_sf"/>
</dbReference>
<keyword evidence="5 7" id="KW-0732">Signal</keyword>
<accession>A0A7J7F7T1</accession>
<comment type="subcellular location">
    <subcellularLocation>
        <location evidence="1">Secreted</location>
    </subcellularLocation>
</comment>
<keyword evidence="3" id="KW-0202">Cytokine</keyword>
<dbReference type="GO" id="GO:0050778">
    <property type="term" value="P:positive regulation of immune response"/>
    <property type="evidence" value="ECO:0007669"/>
    <property type="project" value="InterPro"/>
</dbReference>
<feature type="chain" id="PRO_5029554417" evidence="7">
    <location>
        <begin position="20"/>
        <end position="113"/>
    </location>
</feature>
<sequence length="113" mass="12197">MAGVQILVLVTVGLGSARAGPVPTSKPATARRSCDMGRFKSLLPSELGAFKKAKDALENSLKNWTCSTPVFPRARDLRQLQESQACLEASVMFNLFRLLTRDLNCVAGGDLCI</sequence>
<dbReference type="Pfam" id="PF15177">
    <property type="entry name" value="IL28A"/>
    <property type="match status" value="1"/>
</dbReference>
<protein>
    <submittedName>
        <fullName evidence="8">Uncharacterized protein</fullName>
    </submittedName>
</protein>
<dbReference type="GO" id="GO:0045087">
    <property type="term" value="P:innate immune response"/>
    <property type="evidence" value="ECO:0007669"/>
    <property type="project" value="TreeGrafter"/>
</dbReference>
<dbReference type="Proteomes" id="UP000551758">
    <property type="component" value="Unassembled WGS sequence"/>
</dbReference>
<evidence type="ECO:0000313" key="9">
    <source>
        <dbReference type="Proteomes" id="UP000551758"/>
    </source>
</evidence>
<evidence type="ECO:0000256" key="2">
    <source>
        <dbReference type="ARBA" id="ARBA00008717"/>
    </source>
</evidence>